<accession>A0A438MDQ1</accession>
<dbReference type="PANTHER" id="PTHR35908:SF1">
    <property type="entry name" value="CONSERVED PROTEIN"/>
    <property type="match status" value="1"/>
</dbReference>
<sequence length="135" mass="15117">MPHYSRLCKIVIDVSEADHAEEVAFWQSATGQTLTHYASFPEYHGADLGSGEFGLLVQRLGEGSSRVHLDIHTDDLEAEVARLERLGAKRVQHVHDRWWVMQDPAGLPFCVIPDPPGTLNDDNAQRWDDQADPST</sequence>
<evidence type="ECO:0000259" key="1">
    <source>
        <dbReference type="Pfam" id="PF18029"/>
    </source>
</evidence>
<gene>
    <name evidence="2" type="ORF">EDD27_6519</name>
</gene>
<protein>
    <recommendedName>
        <fullName evidence="1">Glyoxalase-like domain-containing protein</fullName>
    </recommendedName>
</protein>
<dbReference type="Proteomes" id="UP000284824">
    <property type="component" value="Unassembled WGS sequence"/>
</dbReference>
<dbReference type="InterPro" id="IPR029068">
    <property type="entry name" value="Glyas_Bleomycin-R_OHBP_Dase"/>
</dbReference>
<evidence type="ECO:0000313" key="3">
    <source>
        <dbReference type="Proteomes" id="UP000284824"/>
    </source>
</evidence>
<name>A0A438MDQ1_9ACTN</name>
<dbReference type="CDD" id="cd06587">
    <property type="entry name" value="VOC"/>
    <property type="match status" value="1"/>
</dbReference>
<dbReference type="RefSeq" id="WP_127935686.1">
    <property type="nucleotide sequence ID" value="NZ_SAUN01000001.1"/>
</dbReference>
<dbReference type="PANTHER" id="PTHR35908">
    <property type="entry name" value="HYPOTHETICAL FUSION PROTEIN"/>
    <property type="match status" value="1"/>
</dbReference>
<evidence type="ECO:0000313" key="2">
    <source>
        <dbReference type="EMBL" id="RVX43817.1"/>
    </source>
</evidence>
<dbReference type="OrthoDB" id="3212826at2"/>
<dbReference type="EMBL" id="SAUN01000001">
    <property type="protein sequence ID" value="RVX43817.1"/>
    <property type="molecule type" value="Genomic_DNA"/>
</dbReference>
<proteinExistence type="predicted"/>
<dbReference type="InterPro" id="IPR041581">
    <property type="entry name" value="Glyoxalase_6"/>
</dbReference>
<keyword evidence="3" id="KW-1185">Reference proteome</keyword>
<comment type="caution">
    <text evidence="2">The sequence shown here is derived from an EMBL/GenBank/DDBJ whole genome shotgun (WGS) entry which is preliminary data.</text>
</comment>
<dbReference type="Gene3D" id="3.10.180.10">
    <property type="entry name" value="2,3-Dihydroxybiphenyl 1,2-Dioxygenase, domain 1"/>
    <property type="match status" value="1"/>
</dbReference>
<dbReference type="AlphaFoldDB" id="A0A438MDQ1"/>
<dbReference type="Pfam" id="PF18029">
    <property type="entry name" value="Glyoxalase_6"/>
    <property type="match status" value="1"/>
</dbReference>
<dbReference type="SUPFAM" id="SSF54593">
    <property type="entry name" value="Glyoxalase/Bleomycin resistance protein/Dihydroxybiphenyl dioxygenase"/>
    <property type="match status" value="1"/>
</dbReference>
<reference evidence="2 3" key="1">
    <citation type="submission" date="2019-01" db="EMBL/GenBank/DDBJ databases">
        <title>Sequencing the genomes of 1000 actinobacteria strains.</title>
        <authorList>
            <person name="Klenk H.-P."/>
        </authorList>
    </citation>
    <scope>NUCLEOTIDE SEQUENCE [LARGE SCALE GENOMIC DNA]</scope>
    <source>
        <strain evidence="2 3">DSM 43925</strain>
    </source>
</reference>
<organism evidence="2 3">
    <name type="scientific">Nonomuraea polychroma</name>
    <dbReference type="NCBI Taxonomy" id="46176"/>
    <lineage>
        <taxon>Bacteria</taxon>
        <taxon>Bacillati</taxon>
        <taxon>Actinomycetota</taxon>
        <taxon>Actinomycetes</taxon>
        <taxon>Streptosporangiales</taxon>
        <taxon>Streptosporangiaceae</taxon>
        <taxon>Nonomuraea</taxon>
    </lineage>
</organism>
<feature type="domain" description="Glyoxalase-like" evidence="1">
    <location>
        <begin position="10"/>
        <end position="112"/>
    </location>
</feature>